<dbReference type="RefSeq" id="WP_339392995.1">
    <property type="nucleotide sequence ID" value="NZ_BAAAAF010000007.1"/>
</dbReference>
<protein>
    <recommendedName>
        <fullName evidence="2">DUF4350 domain-containing protein</fullName>
    </recommendedName>
</protein>
<dbReference type="InterPro" id="IPR025646">
    <property type="entry name" value="DUF4350"/>
</dbReference>
<accession>A0ABP3C8Q0</accession>
<keyword evidence="1" id="KW-0472">Membrane</keyword>
<evidence type="ECO:0000259" key="2">
    <source>
        <dbReference type="Pfam" id="PF14258"/>
    </source>
</evidence>
<dbReference type="Proteomes" id="UP001498238">
    <property type="component" value="Unassembled WGS sequence"/>
</dbReference>
<comment type="caution">
    <text evidence="3">The sequence shown here is derived from an EMBL/GenBank/DDBJ whole genome shotgun (WGS) entry which is preliminary data.</text>
</comment>
<dbReference type="EMBL" id="BAAAAF010000007">
    <property type="protein sequence ID" value="GAA0036167.1"/>
    <property type="molecule type" value="Genomic_DNA"/>
</dbReference>
<feature type="transmembrane region" description="Helical" evidence="1">
    <location>
        <begin position="27"/>
        <end position="47"/>
    </location>
</feature>
<name>A0ABP3C8Q0_9MICO</name>
<evidence type="ECO:0000256" key="1">
    <source>
        <dbReference type="SAM" id="Phobius"/>
    </source>
</evidence>
<evidence type="ECO:0000313" key="3">
    <source>
        <dbReference type="EMBL" id="GAA0036167.1"/>
    </source>
</evidence>
<keyword evidence="4" id="KW-1185">Reference proteome</keyword>
<sequence>MSAGIDVATRGTRRATTTPLRARLRSAGVWIVAAVVVLVAVILTMLMTGNREASDPLHYDSTARDGMKALVETLTDHDTEVTTTEDVAAARAAAARPGTTLLIPTGTDLLSESEVAGLTSALRTGGNRLVLVDPGPGIAAFTTRIELAPDAPLAQPDPVSQPDCTLPAARAAGDVSTGQSLYTPTEAAANQVLRCYPFSGPGVTDSAEAGQLVVDDGGRFPLTVLGSPEWVSNGTITENGNAALALSTLSAEERLVVFYPRPDPGDAAPPSTLDYLPDWFVAGALWLLPCLLVGLLVIGRRFGPLALERLPVIVPAIETVRGRAALAQRSHDRSGALHALRTAALLSIARRLALGPEVGEAEILSRIAAATGRDPAQLAHAFTTGQPADDRELTELSELISTIESEIP</sequence>
<gene>
    <name evidence="3" type="ORF">NCCP602_21280</name>
</gene>
<evidence type="ECO:0000313" key="4">
    <source>
        <dbReference type="Proteomes" id="UP001498238"/>
    </source>
</evidence>
<keyword evidence="1" id="KW-1133">Transmembrane helix</keyword>
<feature type="domain" description="DUF4350" evidence="2">
    <location>
        <begin position="60"/>
        <end position="249"/>
    </location>
</feature>
<organism evidence="3 4">
    <name type="scientific">Brevibacterium metallidurans</name>
    <dbReference type="NCBI Taxonomy" id="1482676"/>
    <lineage>
        <taxon>Bacteria</taxon>
        <taxon>Bacillati</taxon>
        <taxon>Actinomycetota</taxon>
        <taxon>Actinomycetes</taxon>
        <taxon>Micrococcales</taxon>
        <taxon>Brevibacteriaceae</taxon>
        <taxon>Brevibacterium</taxon>
    </lineage>
</organism>
<dbReference type="Pfam" id="PF14258">
    <property type="entry name" value="DUF4350"/>
    <property type="match status" value="1"/>
</dbReference>
<reference evidence="3 4" key="1">
    <citation type="submission" date="2024-01" db="EMBL/GenBank/DDBJ databases">
        <title>Characterization of antibiotic resistant novel bacterial strains and their environmental applications.</title>
        <authorList>
            <person name="Manzoor S."/>
            <person name="Abbas S."/>
            <person name="Arshad M."/>
            <person name="Ahmed I."/>
        </authorList>
    </citation>
    <scope>NUCLEOTIDE SEQUENCE [LARGE SCALE GENOMIC DNA]</scope>
    <source>
        <strain evidence="3 4">NCCP-602</strain>
    </source>
</reference>
<keyword evidence="1" id="KW-0812">Transmembrane</keyword>
<proteinExistence type="predicted"/>